<dbReference type="SUPFAM" id="SSF50129">
    <property type="entry name" value="GroES-like"/>
    <property type="match status" value="1"/>
</dbReference>
<dbReference type="InterPro" id="IPR011032">
    <property type="entry name" value="GroES-like_sf"/>
</dbReference>
<protein>
    <recommendedName>
        <fullName evidence="7">Enoyl reductase (ER) domain-containing protein</fullName>
    </recommendedName>
</protein>
<proteinExistence type="inferred from homology"/>
<evidence type="ECO:0000313" key="8">
    <source>
        <dbReference type="EMBL" id="KAJ9616765.1"/>
    </source>
</evidence>
<evidence type="ECO:0000256" key="6">
    <source>
        <dbReference type="ARBA" id="ARBA00023027"/>
    </source>
</evidence>
<comment type="caution">
    <text evidence="8">The sequence shown here is derived from an EMBL/GenBank/DDBJ whole genome shotgun (WGS) entry which is preliminary data.</text>
</comment>
<evidence type="ECO:0000256" key="5">
    <source>
        <dbReference type="ARBA" id="ARBA00023002"/>
    </source>
</evidence>
<keyword evidence="9" id="KW-1185">Reference proteome</keyword>
<dbReference type="InterPro" id="IPR020843">
    <property type="entry name" value="ER"/>
</dbReference>
<keyword evidence="5" id="KW-0560">Oxidoreductase</keyword>
<dbReference type="InterPro" id="IPR013149">
    <property type="entry name" value="ADH-like_C"/>
</dbReference>
<comment type="similarity">
    <text evidence="2">Belongs to the zinc-containing alcohol dehydrogenase family.</text>
</comment>
<dbReference type="Pfam" id="PF08240">
    <property type="entry name" value="ADH_N"/>
    <property type="match status" value="1"/>
</dbReference>
<dbReference type="CDD" id="cd08297">
    <property type="entry name" value="CAD3"/>
    <property type="match status" value="1"/>
</dbReference>
<dbReference type="InterPro" id="IPR013154">
    <property type="entry name" value="ADH-like_N"/>
</dbReference>
<sequence length="360" mass="38353">MSGEDIPKTQTAAIVRKQGGPVEFDDNYPVTLPGDDEILVKVLYTGVCQSDLHTKAGTATGPDGNPITKIKLPHVGGHEGVGRVVKFGPNLNPTDKLQLGTLVGIRFLSRVCHECEYCKSGRDQHCGKSTNHLHHEDGSFQEYCVLDTKFLTELPQDIDPKVIGPTLCAGVTAYKAVKNANIKEGEYLTVIGAGGGLGHFAVQYGLALGAKVLGVDAGTEKQRFVESLGAQFVDFSKCKDLAEEIKNLTSGGSHAVVVTSGHPLAFRGLADIARIGGSISIVGIPPGEVKLDAPVAAIVIKGLKIQGNLVGSLKETLEAVEFVRNGKVKPHVKVRPFRDLPEVYELLEKGDVPGRIVLEL</sequence>
<comment type="cofactor">
    <cofactor evidence="1">
        <name>Zn(2+)</name>
        <dbReference type="ChEBI" id="CHEBI:29105"/>
    </cofactor>
</comment>
<dbReference type="Gene3D" id="3.40.50.720">
    <property type="entry name" value="NAD(P)-binding Rossmann-like Domain"/>
    <property type="match status" value="1"/>
</dbReference>
<gene>
    <name evidence="8" type="ORF">H2200_000484</name>
</gene>
<dbReference type="EMBL" id="JAPDRK010000001">
    <property type="protein sequence ID" value="KAJ9616765.1"/>
    <property type="molecule type" value="Genomic_DNA"/>
</dbReference>
<feature type="domain" description="Enoyl reductase (ER)" evidence="7">
    <location>
        <begin position="19"/>
        <end position="358"/>
    </location>
</feature>
<dbReference type="GO" id="GO:0005737">
    <property type="term" value="C:cytoplasm"/>
    <property type="evidence" value="ECO:0007669"/>
    <property type="project" value="TreeGrafter"/>
</dbReference>
<dbReference type="AlphaFoldDB" id="A0AA39CQD8"/>
<dbReference type="SMART" id="SM00829">
    <property type="entry name" value="PKS_ER"/>
    <property type="match status" value="1"/>
</dbReference>
<organism evidence="8 9">
    <name type="scientific">Cladophialophora chaetospira</name>
    <dbReference type="NCBI Taxonomy" id="386627"/>
    <lineage>
        <taxon>Eukaryota</taxon>
        <taxon>Fungi</taxon>
        <taxon>Dikarya</taxon>
        <taxon>Ascomycota</taxon>
        <taxon>Pezizomycotina</taxon>
        <taxon>Eurotiomycetes</taxon>
        <taxon>Chaetothyriomycetidae</taxon>
        <taxon>Chaetothyriales</taxon>
        <taxon>Herpotrichiellaceae</taxon>
        <taxon>Cladophialophora</taxon>
    </lineage>
</organism>
<keyword evidence="4" id="KW-0862">Zinc</keyword>
<keyword evidence="3" id="KW-0479">Metal-binding</keyword>
<evidence type="ECO:0000256" key="2">
    <source>
        <dbReference type="ARBA" id="ARBA00008072"/>
    </source>
</evidence>
<dbReference type="SUPFAM" id="SSF51735">
    <property type="entry name" value="NAD(P)-binding Rossmann-fold domains"/>
    <property type="match status" value="1"/>
</dbReference>
<dbReference type="PANTHER" id="PTHR42940">
    <property type="entry name" value="ALCOHOL DEHYDROGENASE 1-RELATED"/>
    <property type="match status" value="1"/>
</dbReference>
<dbReference type="PANTHER" id="PTHR42940:SF6">
    <property type="entry name" value="DEHYDROGENASE, PUTATIVE (AFU_ORTHOLOGUE AFUA_2G04590)-RELATED"/>
    <property type="match status" value="1"/>
</dbReference>
<accession>A0AA39CQD8</accession>
<reference evidence="8" key="1">
    <citation type="submission" date="2022-10" db="EMBL/GenBank/DDBJ databases">
        <title>Culturing micro-colonial fungi from biological soil crusts in the Mojave desert and describing Neophaeococcomyces mojavensis, and introducing the new genera and species Taxawa tesnikishii.</title>
        <authorList>
            <person name="Kurbessoian T."/>
            <person name="Stajich J.E."/>
        </authorList>
    </citation>
    <scope>NUCLEOTIDE SEQUENCE</scope>
    <source>
        <strain evidence="8">TK_41</strain>
    </source>
</reference>
<evidence type="ECO:0000256" key="4">
    <source>
        <dbReference type="ARBA" id="ARBA00022833"/>
    </source>
</evidence>
<dbReference type="GO" id="GO:0046872">
    <property type="term" value="F:metal ion binding"/>
    <property type="evidence" value="ECO:0007669"/>
    <property type="project" value="UniProtKB-KW"/>
</dbReference>
<keyword evidence="6" id="KW-0520">NAD</keyword>
<dbReference type="InterPro" id="IPR036291">
    <property type="entry name" value="NAD(P)-bd_dom_sf"/>
</dbReference>
<dbReference type="FunFam" id="3.40.50.720:FF:000039">
    <property type="entry name" value="Alcohol dehydrogenase AdhP"/>
    <property type="match status" value="1"/>
</dbReference>
<dbReference type="GO" id="GO:0004022">
    <property type="term" value="F:alcohol dehydrogenase (NAD+) activity"/>
    <property type="evidence" value="ECO:0007669"/>
    <property type="project" value="TreeGrafter"/>
</dbReference>
<dbReference type="Gene3D" id="3.90.180.10">
    <property type="entry name" value="Medium-chain alcohol dehydrogenases, catalytic domain"/>
    <property type="match status" value="1"/>
</dbReference>
<name>A0AA39CQD8_9EURO</name>
<dbReference type="Proteomes" id="UP001172673">
    <property type="component" value="Unassembled WGS sequence"/>
</dbReference>
<evidence type="ECO:0000256" key="3">
    <source>
        <dbReference type="ARBA" id="ARBA00022723"/>
    </source>
</evidence>
<dbReference type="Pfam" id="PF00107">
    <property type="entry name" value="ADH_zinc_N"/>
    <property type="match status" value="1"/>
</dbReference>
<evidence type="ECO:0000259" key="7">
    <source>
        <dbReference type="SMART" id="SM00829"/>
    </source>
</evidence>
<evidence type="ECO:0000256" key="1">
    <source>
        <dbReference type="ARBA" id="ARBA00001947"/>
    </source>
</evidence>
<evidence type="ECO:0000313" key="9">
    <source>
        <dbReference type="Proteomes" id="UP001172673"/>
    </source>
</evidence>